<protein>
    <submittedName>
        <fullName evidence="1">Uncharacterized protein</fullName>
    </submittedName>
</protein>
<evidence type="ECO:0000313" key="2">
    <source>
        <dbReference type="Proteomes" id="UP000564496"/>
    </source>
</evidence>
<dbReference type="RefSeq" id="WP_179657424.1">
    <property type="nucleotide sequence ID" value="NZ_JACBZR010000001.1"/>
</dbReference>
<evidence type="ECO:0000313" key="1">
    <source>
        <dbReference type="EMBL" id="NYI76817.1"/>
    </source>
</evidence>
<dbReference type="EMBL" id="JACBZR010000001">
    <property type="protein sequence ID" value="NYI76817.1"/>
    <property type="molecule type" value="Genomic_DNA"/>
</dbReference>
<reference evidence="1 2" key="1">
    <citation type="submission" date="2020-07" db="EMBL/GenBank/DDBJ databases">
        <title>Sequencing the genomes of 1000 actinobacteria strains.</title>
        <authorList>
            <person name="Klenk H.-P."/>
        </authorList>
    </citation>
    <scope>NUCLEOTIDE SEQUENCE [LARGE SCALE GENOMIC DNA]</scope>
    <source>
        <strain evidence="1 2">DSM 26487</strain>
    </source>
</reference>
<proteinExistence type="predicted"/>
<accession>A0A7Z0DK09</accession>
<dbReference type="Proteomes" id="UP000564496">
    <property type="component" value="Unassembled WGS sequence"/>
</dbReference>
<dbReference type="AlphaFoldDB" id="A0A7Z0DK09"/>
<comment type="caution">
    <text evidence="1">The sequence shown here is derived from an EMBL/GenBank/DDBJ whole genome shotgun (WGS) entry which is preliminary data.</text>
</comment>
<keyword evidence="2" id="KW-1185">Reference proteome</keyword>
<sequence>MSLLKPGHELARVLITVKTYPAPSARHGETVCIAGVRLFDDRPPSFIRLYPVPFRMLEGTQQFSKYQVVEVAVRSRGSRDPRPESFEPDVDSFRLLEKVDTKRKWSRRAELIAPLVGATTTCELMHKNREGTMDQAIPSFGLIRPNIRSMKVEEGTPWTAKQLAKVHAATEPSLFNQDGLVELQPAPFRIKFSYKCEESSCKGHNQELIDWELGAAGYTWPRKYGAKTIDMIKQKWLEITDASKKDVHFYVGNQHQRRESFSVCGLWSPPL</sequence>
<name>A0A7Z0DK09_9ACTN</name>
<organism evidence="1 2">
    <name type="scientific">Nocardioides panzhihuensis</name>
    <dbReference type="NCBI Taxonomy" id="860243"/>
    <lineage>
        <taxon>Bacteria</taxon>
        <taxon>Bacillati</taxon>
        <taxon>Actinomycetota</taxon>
        <taxon>Actinomycetes</taxon>
        <taxon>Propionibacteriales</taxon>
        <taxon>Nocardioidaceae</taxon>
        <taxon>Nocardioides</taxon>
    </lineage>
</organism>
<gene>
    <name evidence="1" type="ORF">BJ988_001465</name>
</gene>